<evidence type="ECO:0000256" key="5">
    <source>
        <dbReference type="ARBA" id="ARBA00022777"/>
    </source>
</evidence>
<feature type="domain" description="Protein kinase" evidence="9">
    <location>
        <begin position="4"/>
        <end position="259"/>
    </location>
</feature>
<dbReference type="AlphaFoldDB" id="A0A4P9XUG2"/>
<dbReference type="SUPFAM" id="SSF56112">
    <property type="entry name" value="Protein kinase-like (PK-like)"/>
    <property type="match status" value="1"/>
</dbReference>
<gene>
    <name evidence="11" type="ORF">THASP1DRAFT_8834</name>
</gene>
<dbReference type="STRING" id="78915.A0A4P9XUG2"/>
<evidence type="ECO:0000259" key="9">
    <source>
        <dbReference type="PROSITE" id="PS50011"/>
    </source>
</evidence>
<evidence type="ECO:0000256" key="2">
    <source>
        <dbReference type="ARBA" id="ARBA00022553"/>
    </source>
</evidence>
<keyword evidence="6 7" id="KW-0067">ATP-binding</keyword>
<sequence length="303" mass="34865">LDDFCLLSVIGKGSYGKVMLARHKASGKVYAIKAISKSKLRGRPADIRRVMSEREVLRRNATHPFLIGLRYSFQSAQKLYLCIDYVSGGELFFHLQRERRFPEARVRFYACEILSALEYLHSLGFVYRDLKPENLLLDSEGHIRLVDFGLTKNTGDGTTSTFCGTPEYLAPEVLRQQRYGKEVDWYCFGSVLYEMLVGLPPFYSPDDRDMFDRILHERVRFPSFVGKAARALITGLLERNPNLRLGSRGAEEVKRQPYFKNIDWGKVYRKEYPTPFNPDVTSTMDLHNIDPKFCGEPIPNSLL</sequence>
<evidence type="ECO:0000256" key="3">
    <source>
        <dbReference type="ARBA" id="ARBA00022679"/>
    </source>
</evidence>
<feature type="non-terminal residue" evidence="11">
    <location>
        <position position="1"/>
    </location>
</feature>
<proteinExistence type="inferred from homology"/>
<dbReference type="OrthoDB" id="63267at2759"/>
<accession>A0A4P9XUG2</accession>
<dbReference type="PROSITE" id="PS00107">
    <property type="entry name" value="PROTEIN_KINASE_ATP"/>
    <property type="match status" value="1"/>
</dbReference>
<dbReference type="InterPro" id="IPR008271">
    <property type="entry name" value="Ser/Thr_kinase_AS"/>
</dbReference>
<evidence type="ECO:0000256" key="7">
    <source>
        <dbReference type="PROSITE-ProRule" id="PRU10141"/>
    </source>
</evidence>
<evidence type="ECO:0000313" key="11">
    <source>
        <dbReference type="EMBL" id="RKP09853.1"/>
    </source>
</evidence>
<dbReference type="FunFam" id="1.10.510.10:FF:000008">
    <property type="entry name" value="Non-specific serine/threonine protein kinase"/>
    <property type="match status" value="1"/>
</dbReference>
<protein>
    <submittedName>
        <fullName evidence="11">Kinase-like domain-containing protein</fullName>
    </submittedName>
</protein>
<feature type="non-terminal residue" evidence="11">
    <location>
        <position position="303"/>
    </location>
</feature>
<dbReference type="Gene3D" id="3.30.200.20">
    <property type="entry name" value="Phosphorylase Kinase, domain 1"/>
    <property type="match status" value="1"/>
</dbReference>
<dbReference type="EMBL" id="KZ992485">
    <property type="protein sequence ID" value="RKP09853.1"/>
    <property type="molecule type" value="Genomic_DNA"/>
</dbReference>
<evidence type="ECO:0000256" key="6">
    <source>
        <dbReference type="ARBA" id="ARBA00022840"/>
    </source>
</evidence>
<evidence type="ECO:0000259" key="10">
    <source>
        <dbReference type="PROSITE" id="PS51285"/>
    </source>
</evidence>
<dbReference type="InterPro" id="IPR000961">
    <property type="entry name" value="AGC-kinase_C"/>
</dbReference>
<evidence type="ECO:0000313" key="12">
    <source>
        <dbReference type="Proteomes" id="UP000271241"/>
    </source>
</evidence>
<dbReference type="GO" id="GO:0005524">
    <property type="term" value="F:ATP binding"/>
    <property type="evidence" value="ECO:0007669"/>
    <property type="project" value="UniProtKB-UniRule"/>
</dbReference>
<keyword evidence="5 11" id="KW-0418">Kinase</keyword>
<keyword evidence="1 8" id="KW-0723">Serine/threonine-protein kinase</keyword>
<comment type="similarity">
    <text evidence="8">Belongs to the protein kinase superfamily.</text>
</comment>
<dbReference type="Proteomes" id="UP000271241">
    <property type="component" value="Unassembled WGS sequence"/>
</dbReference>
<dbReference type="PROSITE" id="PS50011">
    <property type="entry name" value="PROTEIN_KINASE_DOM"/>
    <property type="match status" value="1"/>
</dbReference>
<dbReference type="SMART" id="SM00220">
    <property type="entry name" value="S_TKc"/>
    <property type="match status" value="1"/>
</dbReference>
<feature type="domain" description="AGC-kinase C-terminal" evidence="10">
    <location>
        <begin position="260"/>
        <end position="303"/>
    </location>
</feature>
<organism evidence="11 12">
    <name type="scientific">Thamnocephalis sphaerospora</name>
    <dbReference type="NCBI Taxonomy" id="78915"/>
    <lineage>
        <taxon>Eukaryota</taxon>
        <taxon>Fungi</taxon>
        <taxon>Fungi incertae sedis</taxon>
        <taxon>Zoopagomycota</taxon>
        <taxon>Zoopagomycotina</taxon>
        <taxon>Zoopagomycetes</taxon>
        <taxon>Zoopagales</taxon>
        <taxon>Sigmoideomycetaceae</taxon>
        <taxon>Thamnocephalis</taxon>
    </lineage>
</organism>
<dbReference type="InterPro" id="IPR011009">
    <property type="entry name" value="Kinase-like_dom_sf"/>
</dbReference>
<name>A0A4P9XUG2_9FUNG</name>
<dbReference type="PANTHER" id="PTHR24351">
    <property type="entry name" value="RIBOSOMAL PROTEIN S6 KINASE"/>
    <property type="match status" value="1"/>
</dbReference>
<feature type="binding site" evidence="7">
    <location>
        <position position="33"/>
    </location>
    <ligand>
        <name>ATP</name>
        <dbReference type="ChEBI" id="CHEBI:30616"/>
    </ligand>
</feature>
<evidence type="ECO:0000256" key="8">
    <source>
        <dbReference type="RuleBase" id="RU000304"/>
    </source>
</evidence>
<dbReference type="Pfam" id="PF00069">
    <property type="entry name" value="Pkinase"/>
    <property type="match status" value="1"/>
</dbReference>
<keyword evidence="4 7" id="KW-0547">Nucleotide-binding</keyword>
<dbReference type="Gene3D" id="1.10.510.10">
    <property type="entry name" value="Transferase(Phosphotransferase) domain 1"/>
    <property type="match status" value="1"/>
</dbReference>
<dbReference type="PROSITE" id="PS51285">
    <property type="entry name" value="AGC_KINASE_CTER"/>
    <property type="match status" value="1"/>
</dbReference>
<reference evidence="12" key="1">
    <citation type="journal article" date="2018" name="Nat. Microbiol.">
        <title>Leveraging single-cell genomics to expand the fungal tree of life.</title>
        <authorList>
            <person name="Ahrendt S.R."/>
            <person name="Quandt C.A."/>
            <person name="Ciobanu D."/>
            <person name="Clum A."/>
            <person name="Salamov A."/>
            <person name="Andreopoulos B."/>
            <person name="Cheng J.F."/>
            <person name="Woyke T."/>
            <person name="Pelin A."/>
            <person name="Henrissat B."/>
            <person name="Reynolds N.K."/>
            <person name="Benny G.L."/>
            <person name="Smith M.E."/>
            <person name="James T.Y."/>
            <person name="Grigoriev I.V."/>
        </authorList>
    </citation>
    <scope>NUCLEOTIDE SEQUENCE [LARGE SCALE GENOMIC DNA]</scope>
    <source>
        <strain evidence="12">RSA 1356</strain>
    </source>
</reference>
<keyword evidence="3" id="KW-0808">Transferase</keyword>
<dbReference type="PROSITE" id="PS00108">
    <property type="entry name" value="PROTEIN_KINASE_ST"/>
    <property type="match status" value="1"/>
</dbReference>
<dbReference type="InterPro" id="IPR017441">
    <property type="entry name" value="Protein_kinase_ATP_BS"/>
</dbReference>
<evidence type="ECO:0000256" key="4">
    <source>
        <dbReference type="ARBA" id="ARBA00022741"/>
    </source>
</evidence>
<dbReference type="InterPro" id="IPR000719">
    <property type="entry name" value="Prot_kinase_dom"/>
</dbReference>
<evidence type="ECO:0000256" key="1">
    <source>
        <dbReference type="ARBA" id="ARBA00022527"/>
    </source>
</evidence>
<keyword evidence="2" id="KW-0597">Phosphoprotein</keyword>
<dbReference type="GO" id="GO:0004674">
    <property type="term" value="F:protein serine/threonine kinase activity"/>
    <property type="evidence" value="ECO:0007669"/>
    <property type="project" value="UniProtKB-KW"/>
</dbReference>
<keyword evidence="12" id="KW-1185">Reference proteome</keyword>